<dbReference type="AlphaFoldDB" id="A0A1B8AH62"/>
<comment type="caution">
    <text evidence="1">The sequence shown here is derived from an EMBL/GenBank/DDBJ whole genome shotgun (WGS) entry which is preliminary data.</text>
</comment>
<gene>
    <name evidence="1" type="ORF">FPOA_11613</name>
</gene>
<evidence type="ECO:0000313" key="2">
    <source>
        <dbReference type="Proteomes" id="UP000091967"/>
    </source>
</evidence>
<evidence type="ECO:0008006" key="3">
    <source>
        <dbReference type="Google" id="ProtNLM"/>
    </source>
</evidence>
<dbReference type="Proteomes" id="UP000091967">
    <property type="component" value="Unassembled WGS sequence"/>
</dbReference>
<evidence type="ECO:0000313" key="1">
    <source>
        <dbReference type="EMBL" id="OBS19888.1"/>
    </source>
</evidence>
<accession>A0A1B8AH62</accession>
<sequence length="94" mass="10863">MIERVTGCSHISCPCGHEFCIRCGHTFINSGYQCCRETVALYDMVAEAARDALFRGPTWLDSLWIPIRRVLNMFRVRDDGMIRDNDPRSPNREI</sequence>
<dbReference type="EMBL" id="LYXU01000004">
    <property type="protein sequence ID" value="OBS19888.1"/>
    <property type="molecule type" value="Genomic_DNA"/>
</dbReference>
<keyword evidence="2" id="KW-1185">Reference proteome</keyword>
<dbReference type="Gene3D" id="1.20.120.1750">
    <property type="match status" value="1"/>
</dbReference>
<organism evidence="1 2">
    <name type="scientific">Fusarium poae</name>
    <dbReference type="NCBI Taxonomy" id="36050"/>
    <lineage>
        <taxon>Eukaryota</taxon>
        <taxon>Fungi</taxon>
        <taxon>Dikarya</taxon>
        <taxon>Ascomycota</taxon>
        <taxon>Pezizomycotina</taxon>
        <taxon>Sordariomycetes</taxon>
        <taxon>Hypocreomycetidae</taxon>
        <taxon>Hypocreales</taxon>
        <taxon>Nectriaceae</taxon>
        <taxon>Fusarium</taxon>
    </lineage>
</organism>
<name>A0A1B8AH62_FUSPO</name>
<dbReference type="OrthoDB" id="1431934at2759"/>
<protein>
    <recommendedName>
        <fullName evidence="3">IBR domain-containing protein</fullName>
    </recommendedName>
</protein>
<dbReference type="SUPFAM" id="SSF57850">
    <property type="entry name" value="RING/U-box"/>
    <property type="match status" value="1"/>
</dbReference>
<reference evidence="1 2" key="1">
    <citation type="submission" date="2016-06" db="EMBL/GenBank/DDBJ databases">
        <title>Living apart together: crosstalk between the core and supernumerary genomes in a fungal plant pathogen.</title>
        <authorList>
            <person name="Vanheule A."/>
            <person name="Audenaert K."/>
            <person name="Warris S."/>
            <person name="Van De Geest H."/>
            <person name="Schijlen E."/>
            <person name="Hofte M."/>
            <person name="De Saeger S."/>
            <person name="Haesaert G."/>
            <person name="Waalwijk C."/>
            <person name="Van Der Lee T."/>
        </authorList>
    </citation>
    <scope>NUCLEOTIDE SEQUENCE [LARGE SCALE GENOMIC DNA]</scope>
    <source>
        <strain evidence="1 2">2516</strain>
    </source>
</reference>
<proteinExistence type="predicted"/>